<name>A0ACC2X829_9TREE</name>
<accession>A0ACC2X829</accession>
<gene>
    <name evidence="1" type="ORF">QFC22_003259</name>
</gene>
<keyword evidence="2" id="KW-1185">Reference proteome</keyword>
<sequence>MANSTLHHSATFTWPPTASDRVVVTGTFDNWSGNTHVLTRDPKTGYFSATVPIKYGDKVAYKYVVDGQWMTREDEAKEWDSAGNMNNVYTAPHAPKPSEPLSPASASSVVPSAQPAQAVPQTSTQTASRQSLDRDSTSVASAPTSAQIPSSTTNANVAQDTTSETTTTDKSDKKHGLAALAAGAASAIGIKKASHGHDQSKDTSIRSTSDDVSRAPASAHTPAVAAESATRSNIASSNETSVPASSSPLTSTNAQVTSKHVTNDVPAATAHASHSTTTTSTSLAGLSLGAPIGGAAVSQFDSPAHTTTTYGTAANTTSASALAEEQRKSIVPTSTTGLNESVKKHDIAGIEKSEETAVAPKTEGPKTSIPQPAVVVPGSTTDKTSTSSIVPSASDYPDTFGKSLATSDETAVAPKDIGPKTSIPQPDVSGAGVSSASTRTPVSANIPTTNGDKAGVDLNNKTGGLDFEHTLAETVENVAQTAQQVGTSAFAAVSAAASGLLVGVGDAVHAVTGVDVLHRDPVSLVPAHDDREAGARAGEELSELEEGKRDRGLLSVADRRGSGSGDDKVAGVPSLMMTMPRSGSPFESGLKRSPRLAQTGFQLPAPSPPPALSSSSASRPVVRRAPSSSSGSLYKLGDQELRRRSWNLHNNDQHLSSPQISVEEAKAAGIPTRDLPNLGAGQPSTVSAGNLANSLTSVVPVAQNSAAQISSTAKDTANQLSSSAKDTASQFNSSARNLTSTSGFSNQGSAAPVVPAKSTTPIVSSYTDIPLPPSKDGLPAPVDDADIKAVKSVPQSSISSTGLHPTAPRISAPVHGSMAGSASPTSGSAVNSDNTNAATASSPSAPKQPDVFSSNQHDKPAIPAGEKRAEYKTDLPAQHETKNTNHKSVPMPVITSIGDNTKDRTQPSLADNAAKEVSSDPAVDPHQAKAEAHAGLNNDIDGVPSRSYAKKSPVDENAAVTGLPLATTQKPINELPAVPVAAAPVAAAPATPVKPAVAAVPVSAPQTPASRLAATSEVQASPASIGSSTGGTGDKKKKGSFISKMKNVFHKDKTAK</sequence>
<comment type="caution">
    <text evidence="1">The sequence shown here is derived from an EMBL/GenBank/DDBJ whole genome shotgun (WGS) entry which is preliminary data.</text>
</comment>
<proteinExistence type="predicted"/>
<evidence type="ECO:0000313" key="1">
    <source>
        <dbReference type="EMBL" id="KAJ9119550.1"/>
    </source>
</evidence>
<evidence type="ECO:0000313" key="2">
    <source>
        <dbReference type="Proteomes" id="UP001243375"/>
    </source>
</evidence>
<dbReference type="Proteomes" id="UP001243375">
    <property type="component" value="Unassembled WGS sequence"/>
</dbReference>
<dbReference type="EMBL" id="JASBWU010000008">
    <property type="protein sequence ID" value="KAJ9119550.1"/>
    <property type="molecule type" value="Genomic_DNA"/>
</dbReference>
<protein>
    <submittedName>
        <fullName evidence="1">Uncharacterized protein</fullName>
    </submittedName>
</protein>
<organism evidence="1 2">
    <name type="scientific">Naganishia vaughanmartiniae</name>
    <dbReference type="NCBI Taxonomy" id="1424756"/>
    <lineage>
        <taxon>Eukaryota</taxon>
        <taxon>Fungi</taxon>
        <taxon>Dikarya</taxon>
        <taxon>Basidiomycota</taxon>
        <taxon>Agaricomycotina</taxon>
        <taxon>Tremellomycetes</taxon>
        <taxon>Filobasidiales</taxon>
        <taxon>Filobasidiaceae</taxon>
        <taxon>Naganishia</taxon>
    </lineage>
</organism>
<reference evidence="1" key="1">
    <citation type="submission" date="2023-04" db="EMBL/GenBank/DDBJ databases">
        <title>Draft Genome sequencing of Naganishia species isolated from polar environments using Oxford Nanopore Technology.</title>
        <authorList>
            <person name="Leo P."/>
            <person name="Venkateswaran K."/>
        </authorList>
    </citation>
    <scope>NUCLEOTIDE SEQUENCE</scope>
    <source>
        <strain evidence="1">MNA-CCFEE 5425</strain>
    </source>
</reference>